<keyword evidence="2 7" id="KW-0812">Transmembrane</keyword>
<evidence type="ECO:0000256" key="1">
    <source>
        <dbReference type="ARBA" id="ARBA00004651"/>
    </source>
</evidence>
<reference evidence="10" key="1">
    <citation type="submission" date="2015-05" db="EMBL/GenBank/DDBJ databases">
        <authorList>
            <person name="Wang D.B."/>
            <person name="Wang M."/>
        </authorList>
    </citation>
    <scope>NUCLEOTIDE SEQUENCE [LARGE SCALE GENOMIC DNA]</scope>
    <source>
        <strain evidence="10">L1-83</strain>
    </source>
</reference>
<dbReference type="OrthoDB" id="48508at2"/>
<protein>
    <submittedName>
        <fullName evidence="11">ABC transporter ATP-binding protein</fullName>
    </submittedName>
</protein>
<dbReference type="PANTHER" id="PTHR43394">
    <property type="entry name" value="ATP-DEPENDENT PERMEASE MDL1, MITOCHONDRIAL"/>
    <property type="match status" value="1"/>
</dbReference>
<dbReference type="RefSeq" id="WP_055039786.1">
    <property type="nucleotide sequence ID" value="NZ_CABJFX010000043.1"/>
</dbReference>
<dbReference type="GO" id="GO:0015421">
    <property type="term" value="F:ABC-type oligopeptide transporter activity"/>
    <property type="evidence" value="ECO:0007669"/>
    <property type="project" value="TreeGrafter"/>
</dbReference>
<dbReference type="Proteomes" id="UP000266391">
    <property type="component" value="Unassembled WGS sequence"/>
</dbReference>
<dbReference type="PROSITE" id="PS50893">
    <property type="entry name" value="ABC_TRANSPORTER_2"/>
    <property type="match status" value="1"/>
</dbReference>
<dbReference type="Gene3D" id="1.20.1560.10">
    <property type="entry name" value="ABC transporter type 1, transmembrane domain"/>
    <property type="match status" value="1"/>
</dbReference>
<feature type="transmembrane region" description="Helical" evidence="7">
    <location>
        <begin position="150"/>
        <end position="168"/>
    </location>
</feature>
<dbReference type="GO" id="GO:0016887">
    <property type="term" value="F:ATP hydrolysis activity"/>
    <property type="evidence" value="ECO:0007669"/>
    <property type="project" value="InterPro"/>
</dbReference>
<evidence type="ECO:0000313" key="10">
    <source>
        <dbReference type="EMBL" id="CRL39032.1"/>
    </source>
</evidence>
<dbReference type="InterPro" id="IPR011527">
    <property type="entry name" value="ABC1_TM_dom"/>
</dbReference>
<dbReference type="InterPro" id="IPR017871">
    <property type="entry name" value="ABC_transporter-like_CS"/>
</dbReference>
<dbReference type="PANTHER" id="PTHR43394:SF1">
    <property type="entry name" value="ATP-BINDING CASSETTE SUB-FAMILY B MEMBER 10, MITOCHONDRIAL"/>
    <property type="match status" value="1"/>
</dbReference>
<dbReference type="InterPro" id="IPR036640">
    <property type="entry name" value="ABC1_TM_sf"/>
</dbReference>
<evidence type="ECO:0000313" key="13">
    <source>
        <dbReference type="EMBL" id="RHD05378.1"/>
    </source>
</evidence>
<accession>A0A0M6WQ04</accession>
<dbReference type="Gene3D" id="3.40.50.300">
    <property type="entry name" value="P-loop containing nucleotide triphosphate hydrolases"/>
    <property type="match status" value="1"/>
</dbReference>
<evidence type="ECO:0000256" key="2">
    <source>
        <dbReference type="ARBA" id="ARBA00022692"/>
    </source>
</evidence>
<dbReference type="InterPro" id="IPR039421">
    <property type="entry name" value="Type_1_exporter"/>
</dbReference>
<dbReference type="Proteomes" id="UP000049828">
    <property type="component" value="Unassembled WGS sequence"/>
</dbReference>
<dbReference type="AlphaFoldDB" id="A0A0M6WQ04"/>
<evidence type="ECO:0000313" key="12">
    <source>
        <dbReference type="EMBL" id="RHA83217.1"/>
    </source>
</evidence>
<feature type="domain" description="ABC transporter" evidence="8">
    <location>
        <begin position="319"/>
        <end position="520"/>
    </location>
</feature>
<dbReference type="SMART" id="SM00382">
    <property type="entry name" value="AAA"/>
    <property type="match status" value="1"/>
</dbReference>
<feature type="transmembrane region" description="Helical" evidence="7">
    <location>
        <begin position="12"/>
        <end position="34"/>
    </location>
</feature>
<keyword evidence="6 7" id="KW-0472">Membrane</keyword>
<evidence type="ECO:0000313" key="17">
    <source>
        <dbReference type="Proteomes" id="UP000285820"/>
    </source>
</evidence>
<evidence type="ECO:0000256" key="4">
    <source>
        <dbReference type="ARBA" id="ARBA00022840"/>
    </source>
</evidence>
<feature type="transmembrane region" description="Helical" evidence="7">
    <location>
        <begin position="46"/>
        <end position="68"/>
    </location>
</feature>
<keyword evidence="3" id="KW-0547">Nucleotide-binding</keyword>
<evidence type="ECO:0000313" key="14">
    <source>
        <dbReference type="Proteomes" id="UP000049828"/>
    </source>
</evidence>
<dbReference type="EMBL" id="CVRS01000074">
    <property type="protein sequence ID" value="CRL39032.1"/>
    <property type="molecule type" value="Genomic_DNA"/>
</dbReference>
<gene>
    <name evidence="13" type="ORF">DW813_03295</name>
    <name evidence="12" type="ORF">DW914_16935</name>
    <name evidence="11" type="ORF">DWY29_01805</name>
    <name evidence="10" type="ORF">RIL183_23961</name>
</gene>
<proteinExistence type="predicted"/>
<evidence type="ECO:0000256" key="6">
    <source>
        <dbReference type="ARBA" id="ARBA00023136"/>
    </source>
</evidence>
<feature type="transmembrane region" description="Helical" evidence="7">
    <location>
        <begin position="240"/>
        <end position="258"/>
    </location>
</feature>
<organism evidence="10 14">
    <name type="scientific">Roseburia inulinivorans</name>
    <dbReference type="NCBI Taxonomy" id="360807"/>
    <lineage>
        <taxon>Bacteria</taxon>
        <taxon>Bacillati</taxon>
        <taxon>Bacillota</taxon>
        <taxon>Clostridia</taxon>
        <taxon>Lachnospirales</taxon>
        <taxon>Lachnospiraceae</taxon>
        <taxon>Roseburia</taxon>
    </lineage>
</organism>
<dbReference type="EMBL" id="QSFX01000043">
    <property type="protein sequence ID" value="RHA83217.1"/>
    <property type="molecule type" value="Genomic_DNA"/>
</dbReference>
<keyword evidence="4 11" id="KW-0067">ATP-binding</keyword>
<dbReference type="InterPro" id="IPR003593">
    <property type="entry name" value="AAA+_ATPase"/>
</dbReference>
<keyword evidence="14" id="KW-1185">Reference proteome</keyword>
<reference evidence="15 16" key="3">
    <citation type="submission" date="2018-08" db="EMBL/GenBank/DDBJ databases">
        <title>A genome reference for cultivated species of the human gut microbiota.</title>
        <authorList>
            <person name="Zou Y."/>
            <person name="Xue W."/>
            <person name="Luo G."/>
        </authorList>
    </citation>
    <scope>NUCLEOTIDE SEQUENCE [LARGE SCALE GENOMIC DNA]</scope>
    <source>
        <strain evidence="11 17">AF24-4</strain>
        <strain evidence="13 15">AM32-8LB</strain>
        <strain evidence="12 16">AM42-1AC</strain>
    </source>
</reference>
<dbReference type="GO" id="GO:0005524">
    <property type="term" value="F:ATP binding"/>
    <property type="evidence" value="ECO:0007669"/>
    <property type="project" value="UniProtKB-KW"/>
</dbReference>
<dbReference type="Pfam" id="PF00664">
    <property type="entry name" value="ABC_membrane"/>
    <property type="match status" value="1"/>
</dbReference>
<dbReference type="Proteomes" id="UP000283492">
    <property type="component" value="Unassembled WGS sequence"/>
</dbReference>
<evidence type="ECO:0000256" key="5">
    <source>
        <dbReference type="ARBA" id="ARBA00022989"/>
    </source>
</evidence>
<dbReference type="CDD" id="cd00267">
    <property type="entry name" value="ABC_ATPase"/>
    <property type="match status" value="1"/>
</dbReference>
<evidence type="ECO:0000313" key="16">
    <source>
        <dbReference type="Proteomes" id="UP000283492"/>
    </source>
</evidence>
<dbReference type="GO" id="GO:0005886">
    <property type="term" value="C:plasma membrane"/>
    <property type="evidence" value="ECO:0007669"/>
    <property type="project" value="UniProtKB-SubCell"/>
</dbReference>
<dbReference type="GeneID" id="75164170"/>
<dbReference type="SUPFAM" id="SSF52540">
    <property type="entry name" value="P-loop containing nucleoside triphosphate hydrolases"/>
    <property type="match status" value="1"/>
</dbReference>
<dbReference type="PROSITE" id="PS50929">
    <property type="entry name" value="ABC_TM1F"/>
    <property type="match status" value="1"/>
</dbReference>
<evidence type="ECO:0000256" key="3">
    <source>
        <dbReference type="ARBA" id="ARBA00022741"/>
    </source>
</evidence>
<dbReference type="Pfam" id="PF00005">
    <property type="entry name" value="ABC_tran"/>
    <property type="match status" value="1"/>
</dbReference>
<feature type="transmembrane region" description="Helical" evidence="7">
    <location>
        <begin position="125"/>
        <end position="144"/>
    </location>
</feature>
<feature type="domain" description="ABC transmembrane type-1" evidence="9">
    <location>
        <begin position="13"/>
        <end position="293"/>
    </location>
</feature>
<evidence type="ECO:0000256" key="7">
    <source>
        <dbReference type="SAM" id="Phobius"/>
    </source>
</evidence>
<dbReference type="PROSITE" id="PS00211">
    <property type="entry name" value="ABC_TRANSPORTER_1"/>
    <property type="match status" value="1"/>
</dbReference>
<evidence type="ECO:0000313" key="15">
    <source>
        <dbReference type="Proteomes" id="UP000266391"/>
    </source>
</evidence>
<sequence>MKTKELEKYPLQILMMTLTSFLTLLIPKLLSYLIDDILMANNKEKILPWFMITFGVTSLLMIMKFYFITYNPIKIGIKNTFRLQIKAAKDILNMNQSVYADEDKGYYYNVCSNSCAAYGDLYEEIHLNLISCFIYVCGILAVVFMTNIYLGIFFIVYGIVLIIVSLNISKPLFDMQKNVMVKQDRYLNGIRNIIENKIGINALHREKFFADEYKQNIVPYEKHVLRYRFLECLCRQAPNILDQVCLVVFLFIGGNLVLNQQISIGEFLMMYQYMAYFSDPITTACAILMRYRANMVHVARIDKLSDDAKIPKETKKYMTNTENLFFTEKYDFYKGKEKTDFLFHIDKLKIKKGGLYVIKGENGSGKSMFLNLLFGNVKLSFSRGGFILTDEMDEAAFLTYPIFTVDGDFMKNMYEIPIDKELMHLLQVDFSDKEILSNPVNLSYGQQQKLALLRVFGLNSPILFLDEPLSNLDKKTQENVVAYIRKLKGEKTILVVMHSDELDEAADSVIYIENKKLIQK</sequence>
<evidence type="ECO:0000259" key="8">
    <source>
        <dbReference type="PROSITE" id="PS50893"/>
    </source>
</evidence>
<dbReference type="EMBL" id="QRUN01000001">
    <property type="protein sequence ID" value="RGR71578.1"/>
    <property type="molecule type" value="Genomic_DNA"/>
</dbReference>
<dbReference type="InterPro" id="IPR003439">
    <property type="entry name" value="ABC_transporter-like_ATP-bd"/>
</dbReference>
<comment type="subcellular location">
    <subcellularLocation>
        <location evidence="1">Cell membrane</location>
        <topology evidence="1">Multi-pass membrane protein</topology>
    </subcellularLocation>
</comment>
<evidence type="ECO:0000259" key="9">
    <source>
        <dbReference type="PROSITE" id="PS50929"/>
    </source>
</evidence>
<dbReference type="InterPro" id="IPR027417">
    <property type="entry name" value="P-loop_NTPase"/>
</dbReference>
<reference evidence="14" key="2">
    <citation type="submission" date="2015-05" db="EMBL/GenBank/DDBJ databases">
        <authorList>
            <consortium name="Pathogen Informatics"/>
        </authorList>
    </citation>
    <scope>NUCLEOTIDE SEQUENCE [LARGE SCALE GENOMIC DNA]</scope>
    <source>
        <strain evidence="14">L1-83</strain>
    </source>
</reference>
<name>A0A0M6WQ04_9FIRM</name>
<dbReference type="Proteomes" id="UP000285820">
    <property type="component" value="Unassembled WGS sequence"/>
</dbReference>
<dbReference type="SUPFAM" id="SSF90123">
    <property type="entry name" value="ABC transporter transmembrane region"/>
    <property type="match status" value="1"/>
</dbReference>
<dbReference type="EMBL" id="QSIQ01000003">
    <property type="protein sequence ID" value="RHD05378.1"/>
    <property type="molecule type" value="Genomic_DNA"/>
</dbReference>
<evidence type="ECO:0000313" key="11">
    <source>
        <dbReference type="EMBL" id="RGR71578.1"/>
    </source>
</evidence>
<keyword evidence="5 7" id="KW-1133">Transmembrane helix</keyword>